<protein>
    <submittedName>
        <fullName evidence="2">Fibronectin type III domain</fullName>
    </submittedName>
</protein>
<feature type="signal peptide" evidence="1">
    <location>
        <begin position="1"/>
        <end position="19"/>
    </location>
</feature>
<accession>A0A9N8DC62</accession>
<evidence type="ECO:0000256" key="1">
    <source>
        <dbReference type="SAM" id="SignalP"/>
    </source>
</evidence>
<comment type="caution">
    <text evidence="2">The sequence shown here is derived from an EMBL/GenBank/DDBJ whole genome shotgun (WGS) entry which is preliminary data.</text>
</comment>
<name>A0A9N8DC62_9STRA</name>
<feature type="chain" id="PRO_5040256835" evidence="1">
    <location>
        <begin position="20"/>
        <end position="247"/>
    </location>
</feature>
<keyword evidence="3" id="KW-1185">Reference proteome</keyword>
<sequence>MSGVLGLLCLTSLTMTASAVNLTITVTYDAFPEETMWTFGSPSTELFRQDFNSWNATTDGLDRSETFDDLTPGNYQFVMEDSAGNGICCGSGMGTIVMADDAGVVYQRYGIFTDALHVNLQISAQGVVNAREFDQNPTDISITIKKKDDTYFNTGWLDFYSYTPVPANANQLWSETFDEVEAGVYYLRIEDSAGNGLGPDGWITMTNHTDVFWQMAGDGFSTRLDRAFMVRGWYGNTVLVNGYSLSD</sequence>
<proteinExistence type="predicted"/>
<organism evidence="2 3">
    <name type="scientific">Seminavis robusta</name>
    <dbReference type="NCBI Taxonomy" id="568900"/>
    <lineage>
        <taxon>Eukaryota</taxon>
        <taxon>Sar</taxon>
        <taxon>Stramenopiles</taxon>
        <taxon>Ochrophyta</taxon>
        <taxon>Bacillariophyta</taxon>
        <taxon>Bacillariophyceae</taxon>
        <taxon>Bacillariophycidae</taxon>
        <taxon>Naviculales</taxon>
        <taxon>Naviculaceae</taxon>
        <taxon>Seminavis</taxon>
    </lineage>
</organism>
<evidence type="ECO:0000313" key="2">
    <source>
        <dbReference type="EMBL" id="CAB9500152.1"/>
    </source>
</evidence>
<reference evidence="2" key="1">
    <citation type="submission" date="2020-06" db="EMBL/GenBank/DDBJ databases">
        <authorList>
            <consortium name="Plant Systems Biology data submission"/>
        </authorList>
    </citation>
    <scope>NUCLEOTIDE SEQUENCE</scope>
    <source>
        <strain evidence="2">D6</strain>
    </source>
</reference>
<dbReference type="AlphaFoldDB" id="A0A9N8DC62"/>
<dbReference type="EMBL" id="CAICTM010000076">
    <property type="protein sequence ID" value="CAB9500152.1"/>
    <property type="molecule type" value="Genomic_DNA"/>
</dbReference>
<dbReference type="Proteomes" id="UP001153069">
    <property type="component" value="Unassembled WGS sequence"/>
</dbReference>
<gene>
    <name evidence="2" type="ORF">SEMRO_77_G041890.1</name>
</gene>
<keyword evidence="1" id="KW-0732">Signal</keyword>
<evidence type="ECO:0000313" key="3">
    <source>
        <dbReference type="Proteomes" id="UP001153069"/>
    </source>
</evidence>
<dbReference type="OrthoDB" id="57251at2759"/>